<evidence type="ECO:0000313" key="2">
    <source>
        <dbReference type="Proteomes" id="UP000094329"/>
    </source>
</evidence>
<dbReference type="EMBL" id="MDTU01000003">
    <property type="protein sequence ID" value="ODN41387.1"/>
    <property type="molecule type" value="Genomic_DNA"/>
</dbReference>
<sequence length="299" mass="34263">MAKEVSSSSIAEIIKNIEQKGKHSSLKKKTVFNDDTAQKLMAMKQPCDVIPFPVQPSNDKSILPYHILRSALFGIVKRGARKEFRVSPESMKGEEIAAYGSVKIRYSGYQLDQADLDTWMCCLELIKSHGFGATVHVTPYEMLTTIGRRTNNESYKWLDKSVRRLNQGTVEIEAGKQSYCGHLIDTFIYDSDRKKFILKIDTKISQLFSNKSYTFLEREKRKKLKGDLAKWLYGYILSHDTKNNVHCISLEKIRKLCGSQSPMRNFKISLQNAIKQLEKEGNEIAKGYIEDGKLYITRL</sequence>
<organism evidence="1 2">
    <name type="scientific">Piscirickettsia litoralis</name>
    <dbReference type="NCBI Taxonomy" id="1891921"/>
    <lineage>
        <taxon>Bacteria</taxon>
        <taxon>Pseudomonadati</taxon>
        <taxon>Pseudomonadota</taxon>
        <taxon>Gammaproteobacteria</taxon>
        <taxon>Thiotrichales</taxon>
        <taxon>Piscirickettsiaceae</taxon>
        <taxon>Piscirickettsia</taxon>
    </lineage>
</organism>
<accession>A0ABX2ZXS8</accession>
<dbReference type="Pfam" id="PF07042">
    <property type="entry name" value="TrfA"/>
    <property type="match status" value="1"/>
</dbReference>
<reference evidence="1 2" key="1">
    <citation type="submission" date="2016-08" db="EMBL/GenBank/DDBJ databases">
        <title>Draft genome sequence of Candidatus Piscirickettsia litoralis, from seawater.</title>
        <authorList>
            <person name="Wan X."/>
            <person name="Lee A.J."/>
            <person name="Hou S."/>
            <person name="Donachie S.P."/>
        </authorList>
    </citation>
    <scope>NUCLEOTIDE SEQUENCE [LARGE SCALE GENOMIC DNA]</scope>
    <source>
        <strain evidence="1 2">Y2</strain>
    </source>
</reference>
<dbReference type="InterPro" id="IPR010751">
    <property type="entry name" value="TrfA"/>
</dbReference>
<name>A0ABX2ZXS8_9GAMM</name>
<evidence type="ECO:0008006" key="3">
    <source>
        <dbReference type="Google" id="ProtNLM"/>
    </source>
</evidence>
<gene>
    <name evidence="1" type="ORF">BGC07_16595</name>
</gene>
<evidence type="ECO:0000313" key="1">
    <source>
        <dbReference type="EMBL" id="ODN41387.1"/>
    </source>
</evidence>
<proteinExistence type="predicted"/>
<protein>
    <recommendedName>
        <fullName evidence="3">TrfA family protein</fullName>
    </recommendedName>
</protein>
<keyword evidence="2" id="KW-1185">Reference proteome</keyword>
<dbReference type="Proteomes" id="UP000094329">
    <property type="component" value="Unassembled WGS sequence"/>
</dbReference>
<dbReference type="RefSeq" id="WP_069314180.1">
    <property type="nucleotide sequence ID" value="NZ_MDTU01000003.1"/>
</dbReference>
<comment type="caution">
    <text evidence="1">The sequence shown here is derived from an EMBL/GenBank/DDBJ whole genome shotgun (WGS) entry which is preliminary data.</text>
</comment>